<evidence type="ECO:0000313" key="1">
    <source>
        <dbReference type="EMBL" id="TVZ65952.1"/>
    </source>
</evidence>
<comment type="caution">
    <text evidence="1">The sequence shown here is derived from an EMBL/GenBank/DDBJ whole genome shotgun (WGS) entry which is preliminary data.</text>
</comment>
<evidence type="ECO:0000313" key="2">
    <source>
        <dbReference type="Proteomes" id="UP000319824"/>
    </source>
</evidence>
<dbReference type="AlphaFoldDB" id="A0A559SUD9"/>
<sequence length="65" mass="6730">MCKPNGEAGIPAECPRRGDCRGCPMLPSALAGEGIAARLDAPVKEERPPPASVSLETCLRLGIPC</sequence>
<dbReference type="EMBL" id="VISO01000003">
    <property type="protein sequence ID" value="TVZ65952.1"/>
    <property type="molecule type" value="Genomic_DNA"/>
</dbReference>
<name>A0A559SUD9_9HYPH</name>
<organism evidence="1 2">
    <name type="scientific">Rhizobium mongolense USDA 1844</name>
    <dbReference type="NCBI Taxonomy" id="1079460"/>
    <lineage>
        <taxon>Bacteria</taxon>
        <taxon>Pseudomonadati</taxon>
        <taxon>Pseudomonadota</taxon>
        <taxon>Alphaproteobacteria</taxon>
        <taxon>Hyphomicrobiales</taxon>
        <taxon>Rhizobiaceae</taxon>
        <taxon>Rhizobium/Agrobacterium group</taxon>
        <taxon>Rhizobium</taxon>
    </lineage>
</organism>
<accession>A0A559SUD9</accession>
<dbReference type="Proteomes" id="UP000319824">
    <property type="component" value="Unassembled WGS sequence"/>
</dbReference>
<protein>
    <submittedName>
        <fullName evidence="1">Uncharacterized protein</fullName>
    </submittedName>
</protein>
<gene>
    <name evidence="1" type="ORF">BCL32_6296</name>
</gene>
<reference evidence="1 2" key="1">
    <citation type="submission" date="2019-06" db="EMBL/GenBank/DDBJ databases">
        <title>Pac Bio to generate improved reference genome sequences for organisms with transposon mutant libraries (support for FEBA project).</title>
        <authorList>
            <person name="Blow M."/>
        </authorList>
    </citation>
    <scope>NUCLEOTIDE SEQUENCE [LARGE SCALE GENOMIC DNA]</scope>
    <source>
        <strain evidence="1 2">USDA 1844</strain>
    </source>
</reference>
<proteinExistence type="predicted"/>